<comment type="similarity">
    <text evidence="5">Belongs to the YqgF HJR family.</text>
</comment>
<dbReference type="CDD" id="cd16964">
    <property type="entry name" value="YqgF"/>
    <property type="match status" value="1"/>
</dbReference>
<evidence type="ECO:0000256" key="1">
    <source>
        <dbReference type="ARBA" id="ARBA00022490"/>
    </source>
</evidence>
<dbReference type="InterPro" id="IPR006641">
    <property type="entry name" value="YqgF/RNaseH-like_dom"/>
</dbReference>
<dbReference type="PANTHER" id="PTHR33317">
    <property type="entry name" value="POLYNUCLEOTIDYL TRANSFERASE, RIBONUCLEASE H-LIKE SUPERFAMILY PROTEIN"/>
    <property type="match status" value="1"/>
</dbReference>
<dbReference type="RefSeq" id="WP_072872619.1">
    <property type="nucleotide sequence ID" value="NZ_FRAF01000001.1"/>
</dbReference>
<dbReference type="Gene3D" id="3.30.420.140">
    <property type="entry name" value="YqgF/RNase H-like domain"/>
    <property type="match status" value="1"/>
</dbReference>
<keyword evidence="8" id="KW-1185">Reference proteome</keyword>
<dbReference type="GO" id="GO:0004518">
    <property type="term" value="F:nuclease activity"/>
    <property type="evidence" value="ECO:0007669"/>
    <property type="project" value="UniProtKB-KW"/>
</dbReference>
<dbReference type="PANTHER" id="PTHR33317:SF4">
    <property type="entry name" value="POLYNUCLEOTIDYL TRANSFERASE, RIBONUCLEASE H-LIKE SUPERFAMILY PROTEIN"/>
    <property type="match status" value="1"/>
</dbReference>
<reference evidence="8" key="1">
    <citation type="submission" date="2016-11" db="EMBL/GenBank/DDBJ databases">
        <authorList>
            <person name="Varghese N."/>
            <person name="Submissions S."/>
        </authorList>
    </citation>
    <scope>NUCLEOTIDE SEQUENCE [LARGE SCALE GENOMIC DNA]</scope>
    <source>
        <strain evidence="8">USBA-503</strain>
    </source>
</reference>
<evidence type="ECO:0000256" key="3">
    <source>
        <dbReference type="ARBA" id="ARBA00022722"/>
    </source>
</evidence>
<protein>
    <recommendedName>
        <fullName evidence="5">Putative pre-16S rRNA nuclease</fullName>
        <ecNumber evidence="5">3.1.-.-</ecNumber>
    </recommendedName>
</protein>
<dbReference type="SUPFAM" id="SSF53098">
    <property type="entry name" value="Ribonuclease H-like"/>
    <property type="match status" value="1"/>
</dbReference>
<dbReference type="OrthoDB" id="9796140at2"/>
<proteinExistence type="inferred from homology"/>
<dbReference type="Pfam" id="PF03652">
    <property type="entry name" value="RuvX"/>
    <property type="match status" value="1"/>
</dbReference>
<evidence type="ECO:0000259" key="6">
    <source>
        <dbReference type="SMART" id="SM00732"/>
    </source>
</evidence>
<dbReference type="HAMAP" id="MF_00651">
    <property type="entry name" value="Nuclease_YqgF"/>
    <property type="match status" value="1"/>
</dbReference>
<evidence type="ECO:0000256" key="2">
    <source>
        <dbReference type="ARBA" id="ARBA00022517"/>
    </source>
</evidence>
<keyword evidence="1 5" id="KW-0963">Cytoplasm</keyword>
<dbReference type="EMBL" id="FRAF01000001">
    <property type="protein sequence ID" value="SHJ52336.1"/>
    <property type="molecule type" value="Genomic_DNA"/>
</dbReference>
<dbReference type="NCBIfam" id="TIGR00250">
    <property type="entry name" value="RNAse_H_YqgF"/>
    <property type="match status" value="1"/>
</dbReference>
<name>A0A1M6K040_9BACL</name>
<keyword evidence="4 5" id="KW-0378">Hydrolase</keyword>
<dbReference type="GO" id="GO:0000967">
    <property type="term" value="P:rRNA 5'-end processing"/>
    <property type="evidence" value="ECO:0007669"/>
    <property type="project" value="UniProtKB-UniRule"/>
</dbReference>
<evidence type="ECO:0000313" key="7">
    <source>
        <dbReference type="EMBL" id="SHJ52336.1"/>
    </source>
</evidence>
<dbReference type="SMART" id="SM00732">
    <property type="entry name" value="YqgFc"/>
    <property type="match status" value="1"/>
</dbReference>
<evidence type="ECO:0000256" key="5">
    <source>
        <dbReference type="HAMAP-Rule" id="MF_00651"/>
    </source>
</evidence>
<comment type="function">
    <text evidence="5">Could be a nuclease involved in processing of the 5'-end of pre-16S rRNA.</text>
</comment>
<gene>
    <name evidence="7" type="ORF">SAMN05443507_101110</name>
</gene>
<evidence type="ECO:0000256" key="4">
    <source>
        <dbReference type="ARBA" id="ARBA00022801"/>
    </source>
</evidence>
<organism evidence="7 8">
    <name type="scientific">Alicyclobacillus tolerans</name>
    <dbReference type="NCBI Taxonomy" id="90970"/>
    <lineage>
        <taxon>Bacteria</taxon>
        <taxon>Bacillati</taxon>
        <taxon>Bacillota</taxon>
        <taxon>Bacilli</taxon>
        <taxon>Bacillales</taxon>
        <taxon>Alicyclobacillaceae</taxon>
        <taxon>Alicyclobacillus</taxon>
    </lineage>
</organism>
<comment type="subcellular location">
    <subcellularLocation>
        <location evidence="5">Cytoplasm</location>
    </subcellularLocation>
</comment>
<keyword evidence="2 5" id="KW-0690">Ribosome biogenesis</keyword>
<dbReference type="GO" id="GO:0016788">
    <property type="term" value="F:hydrolase activity, acting on ester bonds"/>
    <property type="evidence" value="ECO:0007669"/>
    <property type="project" value="UniProtKB-UniRule"/>
</dbReference>
<sequence length="139" mass="15579">MRALGIDYGTERIGLSLSDPSGLIAQAHSVLQKLTDKEAISTIVQLVHTEQVETAVLGLPRNMNGSEGEWTKKVRQFGHLLEQNLSIPLVYIDERLTTVAAERTLLEANISRKRRRQVVDALAATLLLQQYLDFRSRNV</sequence>
<dbReference type="EC" id="3.1.-.-" evidence="5"/>
<keyword evidence="3 5" id="KW-0540">Nuclease</keyword>
<dbReference type="GO" id="GO:0005829">
    <property type="term" value="C:cytosol"/>
    <property type="evidence" value="ECO:0007669"/>
    <property type="project" value="TreeGrafter"/>
</dbReference>
<dbReference type="AlphaFoldDB" id="A0A1M6K040"/>
<dbReference type="InterPro" id="IPR012337">
    <property type="entry name" value="RNaseH-like_sf"/>
</dbReference>
<evidence type="ECO:0000313" key="8">
    <source>
        <dbReference type="Proteomes" id="UP000184016"/>
    </source>
</evidence>
<accession>A0A1M6K040</accession>
<dbReference type="Proteomes" id="UP000184016">
    <property type="component" value="Unassembled WGS sequence"/>
</dbReference>
<dbReference type="STRING" id="1830138.SAMN05443507_101110"/>
<dbReference type="InterPro" id="IPR005227">
    <property type="entry name" value="YqgF"/>
</dbReference>
<feature type="domain" description="YqgF/RNase H-like" evidence="6">
    <location>
        <begin position="1"/>
        <end position="101"/>
    </location>
</feature>
<dbReference type="InterPro" id="IPR037027">
    <property type="entry name" value="YqgF/RNaseH-like_dom_sf"/>
</dbReference>